<dbReference type="InterPro" id="IPR003488">
    <property type="entry name" value="DprA"/>
</dbReference>
<organism evidence="4 5">
    <name type="scientific">Desulfamplus magnetovallimortis</name>
    <dbReference type="NCBI Taxonomy" id="1246637"/>
    <lineage>
        <taxon>Bacteria</taxon>
        <taxon>Pseudomonadati</taxon>
        <taxon>Thermodesulfobacteriota</taxon>
        <taxon>Desulfobacteria</taxon>
        <taxon>Desulfobacterales</taxon>
        <taxon>Desulfobacteraceae</taxon>
        <taxon>Desulfamplus</taxon>
    </lineage>
</organism>
<dbReference type="PANTHER" id="PTHR43022:SF1">
    <property type="entry name" value="PROTEIN SMF"/>
    <property type="match status" value="1"/>
</dbReference>
<dbReference type="AlphaFoldDB" id="A0A1W1H637"/>
<evidence type="ECO:0000259" key="3">
    <source>
        <dbReference type="Pfam" id="PF17782"/>
    </source>
</evidence>
<dbReference type="InterPro" id="IPR010994">
    <property type="entry name" value="RuvA_2-like"/>
</dbReference>
<dbReference type="InterPro" id="IPR041614">
    <property type="entry name" value="DprA_WH"/>
</dbReference>
<dbReference type="Pfam" id="PF02481">
    <property type="entry name" value="DNA_processg_A"/>
    <property type="match status" value="1"/>
</dbReference>
<dbReference type="Pfam" id="PF17782">
    <property type="entry name" value="WHD_DprA"/>
    <property type="match status" value="1"/>
</dbReference>
<evidence type="ECO:0000256" key="1">
    <source>
        <dbReference type="ARBA" id="ARBA00006525"/>
    </source>
</evidence>
<evidence type="ECO:0000313" key="4">
    <source>
        <dbReference type="EMBL" id="SLM27912.1"/>
    </source>
</evidence>
<dbReference type="Gene3D" id="1.10.10.10">
    <property type="entry name" value="Winged helix-like DNA-binding domain superfamily/Winged helix DNA-binding domain"/>
    <property type="match status" value="1"/>
</dbReference>
<keyword evidence="5" id="KW-1185">Reference proteome</keyword>
<dbReference type="GO" id="GO:0009294">
    <property type="term" value="P:DNA-mediated transformation"/>
    <property type="evidence" value="ECO:0007669"/>
    <property type="project" value="InterPro"/>
</dbReference>
<feature type="domain" description="Smf/DprA SLOG" evidence="2">
    <location>
        <begin position="85"/>
        <end position="292"/>
    </location>
</feature>
<reference evidence="4 5" key="1">
    <citation type="submission" date="2017-03" db="EMBL/GenBank/DDBJ databases">
        <authorList>
            <person name="Afonso C.L."/>
            <person name="Miller P.J."/>
            <person name="Scott M.A."/>
            <person name="Spackman E."/>
            <person name="Goraichik I."/>
            <person name="Dimitrov K.M."/>
            <person name="Suarez D.L."/>
            <person name="Swayne D.E."/>
        </authorList>
    </citation>
    <scope>NUCLEOTIDE SEQUENCE [LARGE SCALE GENOMIC DNA]</scope>
    <source>
        <strain evidence="4">PRJEB14757</strain>
    </source>
</reference>
<gene>
    <name evidence="4" type="ORF">MTBBW1_120033</name>
</gene>
<dbReference type="InterPro" id="IPR057666">
    <property type="entry name" value="DrpA_SLOG"/>
</dbReference>
<dbReference type="InterPro" id="IPR036388">
    <property type="entry name" value="WH-like_DNA-bd_sf"/>
</dbReference>
<name>A0A1W1H637_9BACT</name>
<protein>
    <submittedName>
        <fullName evidence="4">Uncharacterized protein</fullName>
    </submittedName>
</protein>
<dbReference type="NCBIfam" id="TIGR00732">
    <property type="entry name" value="dprA"/>
    <property type="match status" value="1"/>
</dbReference>
<feature type="domain" description="DprA winged helix" evidence="3">
    <location>
        <begin position="379"/>
        <end position="436"/>
    </location>
</feature>
<dbReference type="Gene3D" id="3.40.50.450">
    <property type="match status" value="1"/>
</dbReference>
<evidence type="ECO:0000313" key="5">
    <source>
        <dbReference type="Proteomes" id="UP000191931"/>
    </source>
</evidence>
<dbReference type="EMBL" id="FWEV01000024">
    <property type="protein sequence ID" value="SLM27912.1"/>
    <property type="molecule type" value="Genomic_DNA"/>
</dbReference>
<evidence type="ECO:0000259" key="2">
    <source>
        <dbReference type="Pfam" id="PF02481"/>
    </source>
</evidence>
<dbReference type="Proteomes" id="UP000191931">
    <property type="component" value="Unassembled WGS sequence"/>
</dbReference>
<dbReference type="PANTHER" id="PTHR43022">
    <property type="entry name" value="PROTEIN SMF"/>
    <property type="match status" value="1"/>
</dbReference>
<accession>A0A1W1H637</accession>
<comment type="similarity">
    <text evidence="1">Belongs to the DprA/Smf family.</text>
</comment>
<dbReference type="SUPFAM" id="SSF47781">
    <property type="entry name" value="RuvA domain 2-like"/>
    <property type="match status" value="1"/>
</dbReference>
<sequence length="446" mass="48680">MLIPHSMMQYKSWLLLKSVPGLGNILYKRLIERFEHPDNVFSAHIYDLGQINGMGKRVISAIKNCRITKEIEDELNQIHNKGFRIITLIDEEYPPLLKQIPDPPPYFTCLGNLDNSYPSIAIVGSRKATAYGLGTAEKLGYDLASRGFQVTSGMALGIDTAAHEGALKAGGKTIAVLGSGLANIYPRGNRDLFKKIAANGAVISEFKVHAIPDPRHFPIRNRIISGISTGTIVVEAAAKSGSLITARLAAEYDREVFAVPGNIQSSNTTGTHALLKQGAKLVENYEDVMEELHHMIHERPSINGDNPDIDTTPARGEGFQNLDICTNSTRRENVHNPNNCTTSTRTKTSSCDAEVTAQNSSIKKIAGRSSKQSIPITQQSLFTQDKHQNEIITMLENSSPLHIDVIIDKSSASTAEVTAALLDLELSGIIMQKPGKMFCLAYPAPH</sequence>
<dbReference type="SUPFAM" id="SSF102405">
    <property type="entry name" value="MCP/YpsA-like"/>
    <property type="match status" value="1"/>
</dbReference>
<dbReference type="STRING" id="1246637.MTBBW1_120033"/>
<proteinExistence type="inferred from homology"/>